<dbReference type="SUPFAM" id="SSF55298">
    <property type="entry name" value="YjgF-like"/>
    <property type="match status" value="1"/>
</dbReference>
<dbReference type="Proteomes" id="UP001302573">
    <property type="component" value="Unassembled WGS sequence"/>
</dbReference>
<protein>
    <submittedName>
        <fullName evidence="2">RidA family protein</fullName>
    </submittedName>
</protein>
<keyword evidence="3" id="KW-1185">Reference proteome</keyword>
<evidence type="ECO:0000259" key="1">
    <source>
        <dbReference type="Pfam" id="PF14588"/>
    </source>
</evidence>
<dbReference type="Gene3D" id="3.30.1330.40">
    <property type="entry name" value="RutC-like"/>
    <property type="match status" value="1"/>
</dbReference>
<reference evidence="2 3" key="1">
    <citation type="submission" date="2023-12" db="EMBL/GenBank/DDBJ databases">
        <title>Pseudomonas machongensis sp. nov., isolated from wilted pepper plants (Capsicum annuum).</title>
        <authorList>
            <person name="Qiu M."/>
            <person name="Li Y."/>
            <person name="Liu Q."/>
            <person name="Zhang X."/>
            <person name="Huang Y."/>
            <person name="Guo R."/>
            <person name="Hu M."/>
            <person name="Zhou J."/>
            <person name="Zhou X."/>
        </authorList>
    </citation>
    <scope>NUCLEOTIDE SEQUENCE [LARGE SCALE GENOMIC DNA]</scope>
    <source>
        <strain evidence="2 3">MH2</strain>
    </source>
</reference>
<feature type="domain" description="Endoribonuclease L-PSP/chorismate mutase-like" evidence="1">
    <location>
        <begin position="26"/>
        <end position="151"/>
    </location>
</feature>
<dbReference type="PANTHER" id="PTHR43760">
    <property type="entry name" value="ENDORIBONUCLEASE-RELATED"/>
    <property type="match status" value="1"/>
</dbReference>
<evidence type="ECO:0000313" key="3">
    <source>
        <dbReference type="Proteomes" id="UP001302573"/>
    </source>
</evidence>
<dbReference type="RefSeq" id="WP_323452266.1">
    <property type="nucleotide sequence ID" value="NZ_JAYFUI010000034.1"/>
</dbReference>
<comment type="caution">
    <text evidence="2">The sequence shown here is derived from an EMBL/GenBank/DDBJ whole genome shotgun (WGS) entry which is preliminary data.</text>
</comment>
<dbReference type="PANTHER" id="PTHR43760:SF1">
    <property type="entry name" value="ENDORIBONUCLEASE L-PSP_CHORISMATE MUTASE-LIKE DOMAIN-CONTAINING PROTEIN"/>
    <property type="match status" value="1"/>
</dbReference>
<dbReference type="InterPro" id="IPR013813">
    <property type="entry name" value="Endoribo_LPSP/chorism_mut-like"/>
</dbReference>
<sequence>MSRHDRYEAALQTLGYSFDGPLKIGGDYVPVLHLGDQVYISGQIPRVNDTVVHPGRVGEDVSLAEAQTAAKISTLRCLKLLSESLGSLDAVKGIARINVFVQSTADFTQQSEVANGASAILHEVLGEAGKHTRTSVGVYQLPKNAAVEIDLIAVV</sequence>
<proteinExistence type="predicted"/>
<accession>A0ABU5VB75</accession>
<dbReference type="CDD" id="cd02199">
    <property type="entry name" value="YjgF_YER057c_UK114_like_1"/>
    <property type="match status" value="1"/>
</dbReference>
<dbReference type="EMBL" id="JAYFUI010000034">
    <property type="protein sequence ID" value="MEA5669974.1"/>
    <property type="molecule type" value="Genomic_DNA"/>
</dbReference>
<dbReference type="Pfam" id="PF14588">
    <property type="entry name" value="YjgF_endoribonc"/>
    <property type="match status" value="1"/>
</dbReference>
<organism evidence="2 3">
    <name type="scientific">Pseudomonas machongensis</name>
    <dbReference type="NCBI Taxonomy" id="3110229"/>
    <lineage>
        <taxon>Bacteria</taxon>
        <taxon>Pseudomonadati</taxon>
        <taxon>Pseudomonadota</taxon>
        <taxon>Gammaproteobacteria</taxon>
        <taxon>Pseudomonadales</taxon>
        <taxon>Pseudomonadaceae</taxon>
        <taxon>Pseudomonas</taxon>
    </lineage>
</organism>
<gene>
    <name evidence="2" type="ORF">VA602_01325</name>
</gene>
<name>A0ABU5VB75_9PSED</name>
<dbReference type="InterPro" id="IPR035959">
    <property type="entry name" value="RutC-like_sf"/>
</dbReference>
<evidence type="ECO:0000313" key="2">
    <source>
        <dbReference type="EMBL" id="MEA5669974.1"/>
    </source>
</evidence>